<dbReference type="RefSeq" id="WP_163474269.1">
    <property type="nucleotide sequence ID" value="NZ_JAAGWZ010000004.1"/>
</dbReference>
<dbReference type="GO" id="GO:0008889">
    <property type="term" value="F:glycerophosphodiester phosphodiesterase activity"/>
    <property type="evidence" value="ECO:0007669"/>
    <property type="project" value="UniProtKB-EC"/>
</dbReference>
<dbReference type="GO" id="GO:0006629">
    <property type="term" value="P:lipid metabolic process"/>
    <property type="evidence" value="ECO:0007669"/>
    <property type="project" value="InterPro"/>
</dbReference>
<dbReference type="GO" id="GO:0006071">
    <property type="term" value="P:glycerol metabolic process"/>
    <property type="evidence" value="ECO:0007669"/>
    <property type="project" value="UniProtKB-KW"/>
</dbReference>
<evidence type="ECO:0000256" key="5">
    <source>
        <dbReference type="ARBA" id="ARBA00022801"/>
    </source>
</evidence>
<evidence type="ECO:0000256" key="2">
    <source>
        <dbReference type="ARBA" id="ARBA00012247"/>
    </source>
</evidence>
<dbReference type="Pfam" id="PF03009">
    <property type="entry name" value="GDPD"/>
    <property type="match status" value="1"/>
</dbReference>
<keyword evidence="3" id="KW-0732">Signal</keyword>
<gene>
    <name evidence="8" type="ORF">G3T37_12720</name>
</gene>
<dbReference type="Proteomes" id="UP000479756">
    <property type="component" value="Unassembled WGS sequence"/>
</dbReference>
<evidence type="ECO:0000256" key="1">
    <source>
        <dbReference type="ARBA" id="ARBA00007277"/>
    </source>
</evidence>
<dbReference type="PROSITE" id="PS51704">
    <property type="entry name" value="GP_PDE"/>
    <property type="match status" value="1"/>
</dbReference>
<dbReference type="EMBL" id="JAAGWZ010000004">
    <property type="protein sequence ID" value="NEM92215.1"/>
    <property type="molecule type" value="Genomic_DNA"/>
</dbReference>
<dbReference type="PANTHER" id="PTHR43620">
    <property type="entry name" value="GLYCEROPHOSPHORYL DIESTER PHOSPHODIESTERASE"/>
    <property type="match status" value="1"/>
</dbReference>
<evidence type="ECO:0000256" key="4">
    <source>
        <dbReference type="ARBA" id="ARBA00022798"/>
    </source>
</evidence>
<dbReference type="InterPro" id="IPR030395">
    <property type="entry name" value="GP_PDE_dom"/>
</dbReference>
<evidence type="ECO:0000256" key="6">
    <source>
        <dbReference type="ARBA" id="ARBA00047512"/>
    </source>
</evidence>
<dbReference type="PANTHER" id="PTHR43620:SF7">
    <property type="entry name" value="GLYCEROPHOSPHODIESTER PHOSPHODIESTERASE GDPD5-RELATED"/>
    <property type="match status" value="1"/>
</dbReference>
<proteinExistence type="inferred from homology"/>
<organism evidence="8 9">
    <name type="scientific">Galbitalea soli</name>
    <dbReference type="NCBI Taxonomy" id="1268042"/>
    <lineage>
        <taxon>Bacteria</taxon>
        <taxon>Bacillati</taxon>
        <taxon>Actinomycetota</taxon>
        <taxon>Actinomycetes</taxon>
        <taxon>Micrococcales</taxon>
        <taxon>Microbacteriaceae</taxon>
        <taxon>Galbitalea</taxon>
    </lineage>
</organism>
<dbReference type="AlphaFoldDB" id="A0A7C9TS92"/>
<dbReference type="InterPro" id="IPR017946">
    <property type="entry name" value="PLC-like_Pdiesterase_TIM-brl"/>
</dbReference>
<reference evidence="8 9" key="1">
    <citation type="journal article" date="2014" name="Int. J. Syst. Evol. Microbiol.">
        <title>Description of Galbitalea soli gen. nov., sp. nov., and Frondihabitans sucicola sp. nov.</title>
        <authorList>
            <person name="Kim S.J."/>
            <person name="Lim J.M."/>
            <person name="Ahn J.H."/>
            <person name="Weon H.Y."/>
            <person name="Hamada M."/>
            <person name="Suzuki K."/>
            <person name="Ahn T.Y."/>
            <person name="Kwon S.W."/>
        </authorList>
    </citation>
    <scope>NUCLEOTIDE SEQUENCE [LARGE SCALE GENOMIC DNA]</scope>
    <source>
        <strain evidence="8 9">NBRC 108727</strain>
    </source>
</reference>
<dbReference type="GO" id="GO:0042597">
    <property type="term" value="C:periplasmic space"/>
    <property type="evidence" value="ECO:0007669"/>
    <property type="project" value="TreeGrafter"/>
</dbReference>
<keyword evidence="5" id="KW-0378">Hydrolase</keyword>
<evidence type="ECO:0000313" key="9">
    <source>
        <dbReference type="Proteomes" id="UP000479756"/>
    </source>
</evidence>
<feature type="domain" description="GP-PDE" evidence="7">
    <location>
        <begin position="5"/>
        <end position="323"/>
    </location>
</feature>
<protein>
    <recommendedName>
        <fullName evidence="2">glycerophosphodiester phosphodiesterase</fullName>
        <ecNumber evidence="2">3.1.4.46</ecNumber>
    </recommendedName>
</protein>
<evidence type="ECO:0000313" key="8">
    <source>
        <dbReference type="EMBL" id="NEM92215.1"/>
    </source>
</evidence>
<dbReference type="EC" id="3.1.4.46" evidence="2"/>
<keyword evidence="9" id="KW-1185">Reference proteome</keyword>
<dbReference type="Gene3D" id="3.20.20.190">
    <property type="entry name" value="Phosphatidylinositol (PI) phosphodiesterase"/>
    <property type="match status" value="1"/>
</dbReference>
<accession>A0A7C9TS92</accession>
<comment type="similarity">
    <text evidence="1">Belongs to the glycerophosphoryl diester phosphodiesterase family.</text>
</comment>
<evidence type="ECO:0000259" key="7">
    <source>
        <dbReference type="PROSITE" id="PS51704"/>
    </source>
</evidence>
<sequence length="332" mass="36046">MSTRPAVIAHRGACGYRPEHSLSSYLLAIEQGADAAEPDLVATRDGVLVIRHENEISGTTDVADHPEFADRRTTRVIDGEEHHGWFTEDFDWAELATLRVRERVPELRPESAAFDGREGILRLDDLVALLKRAPRPVRLVAEIKHASYFASIGLPLDELFADGIRGWATDGNLVVESFEQSVLGAVRARGVPGRLVMLVDTAGRPADQPARGGRDFASYLTAEGLAALAREVDGVSVDAALLLAERGEDEPPGTSDLVERIHAAGLDSYAWTLRPENRFLHPAFRRGDDPAAHGDWMTAFRLIMSTGVDGVFADHPDLALRARAALGVGGRA</sequence>
<evidence type="ECO:0000256" key="3">
    <source>
        <dbReference type="ARBA" id="ARBA00022729"/>
    </source>
</evidence>
<comment type="caution">
    <text evidence="8">The sequence shown here is derived from an EMBL/GenBank/DDBJ whole genome shotgun (WGS) entry which is preliminary data.</text>
</comment>
<name>A0A7C9TS92_9MICO</name>
<comment type="catalytic activity">
    <reaction evidence="6">
        <text>a sn-glycero-3-phosphodiester + H2O = an alcohol + sn-glycerol 3-phosphate + H(+)</text>
        <dbReference type="Rhea" id="RHEA:12969"/>
        <dbReference type="ChEBI" id="CHEBI:15377"/>
        <dbReference type="ChEBI" id="CHEBI:15378"/>
        <dbReference type="ChEBI" id="CHEBI:30879"/>
        <dbReference type="ChEBI" id="CHEBI:57597"/>
        <dbReference type="ChEBI" id="CHEBI:83408"/>
        <dbReference type="EC" id="3.1.4.46"/>
    </reaction>
</comment>
<keyword evidence="4" id="KW-0319">Glycerol metabolism</keyword>
<dbReference type="SUPFAM" id="SSF51695">
    <property type="entry name" value="PLC-like phosphodiesterases"/>
    <property type="match status" value="1"/>
</dbReference>